<gene>
    <name evidence="6" type="ORF">FYJ75_09420</name>
</gene>
<dbReference type="Pfam" id="PF13411">
    <property type="entry name" value="MerR_1"/>
    <property type="match status" value="1"/>
</dbReference>
<dbReference type="InterPro" id="IPR009061">
    <property type="entry name" value="DNA-bd_dom_put_sf"/>
</dbReference>
<keyword evidence="4" id="KW-0804">Transcription</keyword>
<dbReference type="GO" id="GO:0003700">
    <property type="term" value="F:DNA-binding transcription factor activity"/>
    <property type="evidence" value="ECO:0007669"/>
    <property type="project" value="InterPro"/>
</dbReference>
<dbReference type="Gene3D" id="3.20.80.10">
    <property type="entry name" value="Regulatory factor, effector binding domain"/>
    <property type="match status" value="1"/>
</dbReference>
<reference evidence="6 7" key="1">
    <citation type="submission" date="2019-08" db="EMBL/GenBank/DDBJ databases">
        <title>In-depth cultivation of the pig gut microbiome towards novel bacterial diversity and tailored functional studies.</title>
        <authorList>
            <person name="Wylensek D."/>
            <person name="Hitch T.C.A."/>
            <person name="Clavel T."/>
        </authorList>
    </citation>
    <scope>NUCLEOTIDE SEQUENCE [LARGE SCALE GENOMIC DNA]</scope>
    <source>
        <strain evidence="6 7">MUC/MUC-530-WT-4D</strain>
    </source>
</reference>
<dbReference type="AlphaFoldDB" id="A0A6L5YS11"/>
<dbReference type="InterPro" id="IPR029442">
    <property type="entry name" value="GyrI-like"/>
</dbReference>
<dbReference type="InterPro" id="IPR047057">
    <property type="entry name" value="MerR_fam"/>
</dbReference>
<dbReference type="Pfam" id="PF06445">
    <property type="entry name" value="GyrI-like"/>
    <property type="match status" value="1"/>
</dbReference>
<name>A0A6L5YS11_9FIRM</name>
<dbReference type="PANTHER" id="PTHR30204:SF69">
    <property type="entry name" value="MERR-FAMILY TRANSCRIPTIONAL REGULATOR"/>
    <property type="match status" value="1"/>
</dbReference>
<keyword evidence="1" id="KW-0678">Repressor</keyword>
<evidence type="ECO:0000256" key="4">
    <source>
        <dbReference type="ARBA" id="ARBA00023163"/>
    </source>
</evidence>
<evidence type="ECO:0000313" key="6">
    <source>
        <dbReference type="EMBL" id="MST75240.1"/>
    </source>
</evidence>
<evidence type="ECO:0000259" key="5">
    <source>
        <dbReference type="PROSITE" id="PS50937"/>
    </source>
</evidence>
<dbReference type="RefSeq" id="WP_154430203.1">
    <property type="nucleotide sequence ID" value="NZ_VUNI01000015.1"/>
</dbReference>
<keyword evidence="3" id="KW-0238">DNA-binding</keyword>
<dbReference type="SMART" id="SM00422">
    <property type="entry name" value="HTH_MERR"/>
    <property type="match status" value="1"/>
</dbReference>
<keyword evidence="2" id="KW-0805">Transcription regulation</keyword>
<dbReference type="PANTHER" id="PTHR30204">
    <property type="entry name" value="REDOX-CYCLING DRUG-SENSING TRANSCRIPTIONAL ACTIVATOR SOXR"/>
    <property type="match status" value="1"/>
</dbReference>
<dbReference type="SUPFAM" id="SSF46955">
    <property type="entry name" value="Putative DNA-binding domain"/>
    <property type="match status" value="1"/>
</dbReference>
<evidence type="ECO:0000256" key="3">
    <source>
        <dbReference type="ARBA" id="ARBA00023125"/>
    </source>
</evidence>
<proteinExistence type="predicted"/>
<evidence type="ECO:0000313" key="7">
    <source>
        <dbReference type="Proteomes" id="UP000474024"/>
    </source>
</evidence>
<dbReference type="EMBL" id="VUNI01000015">
    <property type="protein sequence ID" value="MST75240.1"/>
    <property type="molecule type" value="Genomic_DNA"/>
</dbReference>
<organism evidence="6 7">
    <name type="scientific">Roseburia porci</name>
    <dbReference type="NCBI Taxonomy" id="2605790"/>
    <lineage>
        <taxon>Bacteria</taxon>
        <taxon>Bacillati</taxon>
        <taxon>Bacillota</taxon>
        <taxon>Clostridia</taxon>
        <taxon>Lachnospirales</taxon>
        <taxon>Lachnospiraceae</taxon>
        <taxon>Roseburia</taxon>
    </lineage>
</organism>
<sequence>MGTEKTFKIGELSRAFHIGVDSIRYYEKVGILNPIRNPENNYRFYTMEDFRRLALIRELLGLGFSTEQIRSLITDRTVQKTQQMLSSELSAIDEEINRLRYVRKNLESRLETITDMEARYHDERIEELQLPARNCIMIHDAHLTDDMVDYYLIDYMNQYKNYVGTIGVCDCYTLDLPGSNPDSSYYRTKNVFFYSDSLNKKECNYTLPEGLYLSILYRGPLTKTKKLLPSLYDYAKKNGYTVTREPIEFCYIDEYETSDEAEYLIEIQLPVEPS</sequence>
<evidence type="ECO:0000256" key="1">
    <source>
        <dbReference type="ARBA" id="ARBA00022491"/>
    </source>
</evidence>
<dbReference type="InterPro" id="IPR000551">
    <property type="entry name" value="MerR-type_HTH_dom"/>
</dbReference>
<accession>A0A6L5YS11</accession>
<feature type="domain" description="HTH merR-type" evidence="5">
    <location>
        <begin position="6"/>
        <end position="75"/>
    </location>
</feature>
<dbReference type="InterPro" id="IPR011256">
    <property type="entry name" value="Reg_factor_effector_dom_sf"/>
</dbReference>
<dbReference type="PROSITE" id="PS50937">
    <property type="entry name" value="HTH_MERR_2"/>
    <property type="match status" value="1"/>
</dbReference>
<dbReference type="GO" id="GO:0003677">
    <property type="term" value="F:DNA binding"/>
    <property type="evidence" value="ECO:0007669"/>
    <property type="project" value="UniProtKB-KW"/>
</dbReference>
<dbReference type="SUPFAM" id="SSF55136">
    <property type="entry name" value="Probable bacterial effector-binding domain"/>
    <property type="match status" value="1"/>
</dbReference>
<dbReference type="Gene3D" id="1.10.1660.10">
    <property type="match status" value="1"/>
</dbReference>
<keyword evidence="7" id="KW-1185">Reference proteome</keyword>
<comment type="caution">
    <text evidence="6">The sequence shown here is derived from an EMBL/GenBank/DDBJ whole genome shotgun (WGS) entry which is preliminary data.</text>
</comment>
<evidence type="ECO:0000256" key="2">
    <source>
        <dbReference type="ARBA" id="ARBA00023015"/>
    </source>
</evidence>
<protein>
    <submittedName>
        <fullName evidence="6">MerR family transcriptional regulator</fullName>
    </submittedName>
</protein>
<dbReference type="Proteomes" id="UP000474024">
    <property type="component" value="Unassembled WGS sequence"/>
</dbReference>